<feature type="domain" description="SCP" evidence="2">
    <location>
        <begin position="242"/>
        <end position="351"/>
    </location>
</feature>
<dbReference type="PANTHER" id="PTHR31157">
    <property type="entry name" value="SCP DOMAIN-CONTAINING PROTEIN"/>
    <property type="match status" value="1"/>
</dbReference>
<reference evidence="4 5" key="1">
    <citation type="submission" date="2020-04" db="EMBL/GenBank/DDBJ databases">
        <title>Genome-Wide Identification of 5-Methylcytosine Sites in Bacterial Genomes By High-Throughput Sequencing of MspJI Restriction Fragments.</title>
        <authorList>
            <person name="Wu V."/>
        </authorList>
    </citation>
    <scope>NUCLEOTIDE SEQUENCE [LARGE SCALE GENOMIC DNA]</scope>
    <source>
        <strain evidence="4 5">S2</strain>
    </source>
</reference>
<dbReference type="CDD" id="cd05379">
    <property type="entry name" value="CAP_bacterial"/>
    <property type="match status" value="1"/>
</dbReference>
<evidence type="ECO:0000256" key="1">
    <source>
        <dbReference type="SAM" id="MobiDB-lite"/>
    </source>
</evidence>
<dbReference type="Proteomes" id="UP000501868">
    <property type="component" value="Chromosome"/>
</dbReference>
<accession>A0A6H1P193</accession>
<proteinExistence type="predicted"/>
<dbReference type="EMBL" id="CP051128">
    <property type="protein sequence ID" value="QIZ07329.1"/>
    <property type="molecule type" value="Genomic_DNA"/>
</dbReference>
<evidence type="ECO:0000259" key="2">
    <source>
        <dbReference type="Pfam" id="PF00188"/>
    </source>
</evidence>
<protein>
    <submittedName>
        <fullName evidence="4">CAP domain-containing protein</fullName>
    </submittedName>
</protein>
<evidence type="ECO:0000259" key="3">
    <source>
        <dbReference type="Pfam" id="PF14504"/>
    </source>
</evidence>
<dbReference type="InterPro" id="IPR029410">
    <property type="entry name" value="CAP_assoc"/>
</dbReference>
<dbReference type="InterPro" id="IPR014044">
    <property type="entry name" value="CAP_dom"/>
</dbReference>
<dbReference type="Pfam" id="PF00188">
    <property type="entry name" value="CAP"/>
    <property type="match status" value="1"/>
</dbReference>
<organism evidence="4 5">
    <name type="scientific">Priestia megaterium</name>
    <name type="common">Bacillus megaterium</name>
    <dbReference type="NCBI Taxonomy" id="1404"/>
    <lineage>
        <taxon>Bacteria</taxon>
        <taxon>Bacillati</taxon>
        <taxon>Bacillota</taxon>
        <taxon>Bacilli</taxon>
        <taxon>Bacillales</taxon>
        <taxon>Bacillaceae</taxon>
        <taxon>Priestia</taxon>
    </lineage>
</organism>
<feature type="region of interest" description="Disordered" evidence="1">
    <location>
        <begin position="40"/>
        <end position="60"/>
    </location>
</feature>
<dbReference type="Pfam" id="PF14504">
    <property type="entry name" value="CAP_assoc_N"/>
    <property type="match status" value="1"/>
</dbReference>
<dbReference type="AlphaFoldDB" id="A0A6H1P193"/>
<dbReference type="PANTHER" id="PTHR31157:SF26">
    <property type="entry name" value="SCP-LIKE EXTRACELLULAR PROTEIN"/>
    <property type="match status" value="1"/>
</dbReference>
<dbReference type="SUPFAM" id="SSF55797">
    <property type="entry name" value="PR-1-like"/>
    <property type="match status" value="1"/>
</dbReference>
<evidence type="ECO:0000313" key="5">
    <source>
        <dbReference type="Proteomes" id="UP000501868"/>
    </source>
</evidence>
<reference evidence="4 5" key="2">
    <citation type="submission" date="2020-04" db="EMBL/GenBank/DDBJ databases">
        <authorList>
            <person name="Fomenkov A."/>
            <person name="Anton B.P."/>
            <person name="Roberts R.J."/>
        </authorList>
    </citation>
    <scope>NUCLEOTIDE SEQUENCE [LARGE SCALE GENOMIC DNA]</scope>
    <source>
        <strain evidence="4 5">S2</strain>
    </source>
</reference>
<sequence>MPLRTLTRILFLSAVFLTIGFYVSINENNDSNILIKEDHTSEMKQPISQNPDNKPSKKIVSDKPKEGLALLIGKNEDELEKLLGSPARIDESMYGYQWYIYNQEDKKYVQVGVENNRVVTIFAIGQNLDVAPFEIGEPVEEIFNTHYIDTNIKIDFNGNSYHFELNDADLNLRPMVQLGDVFVQLYIDKFTGNLSSVRFLNAETLIKQRPYELVYSGYLIKAPEPSEERRRAIEEDTEQEIFDLTNVLRVRHNLKELKWDENTAEAAFEHSKDMSVNNDFSHTSKKFGDLTKRLKTAHVVYQAAGENIAANYTDGPAVVEGWLNSKGHRESLLNKEYSHLGVGVFQKYYTQNFISKTEQ</sequence>
<feature type="domain" description="CAP-associated" evidence="3">
    <location>
        <begin position="72"/>
        <end position="211"/>
    </location>
</feature>
<dbReference type="Gene3D" id="3.40.33.10">
    <property type="entry name" value="CAP"/>
    <property type="match status" value="1"/>
</dbReference>
<evidence type="ECO:0000313" key="4">
    <source>
        <dbReference type="EMBL" id="QIZ07329.1"/>
    </source>
</evidence>
<name>A0A6H1P193_PRIMG</name>
<gene>
    <name evidence="4" type="ORF">HFZ78_11910</name>
</gene>
<dbReference type="InterPro" id="IPR035940">
    <property type="entry name" value="CAP_sf"/>
</dbReference>